<proteinExistence type="predicted"/>
<protein>
    <submittedName>
        <fullName evidence="3">Putative secreted protein with PEP-CTERM sorting signal</fullName>
    </submittedName>
</protein>
<dbReference type="Proteomes" id="UP000269669">
    <property type="component" value="Unassembled WGS sequence"/>
</dbReference>
<sequence length="206" mass="22062">MKKIAYLLPAICLALFSGSAKADTLKMVGAATGQTGPYQLQLDGTTPVSLFCLDDQREVQVGESWQVNIVNGDAYLNSSKSSTGFKYEEEAYIYSMLGVSNGHGHTYNATDVQEALWYIFDHGANTDSYASTLVSNAYSFGGYTSSFLDDYNFYIPTGNDIADGRGLGLPQEMIGLAPTPEPSSLLLLGSGLVGLGGVVRRKLVRA</sequence>
<name>A0A3R9WE89_9BACT</name>
<feature type="domain" description="Ice-binding protein C-terminal" evidence="2">
    <location>
        <begin position="178"/>
        <end position="201"/>
    </location>
</feature>
<feature type="chain" id="PRO_5018615173" evidence="1">
    <location>
        <begin position="23"/>
        <end position="206"/>
    </location>
</feature>
<keyword evidence="4" id="KW-1185">Reference proteome</keyword>
<dbReference type="NCBIfam" id="TIGR02595">
    <property type="entry name" value="PEP_CTERM"/>
    <property type="match status" value="1"/>
</dbReference>
<reference evidence="3 4" key="1">
    <citation type="submission" date="2018-12" db="EMBL/GenBank/DDBJ databases">
        <title>Sequencing of bacterial isolates from soil warming experiment in Harvard Forest, Massachusetts, USA.</title>
        <authorList>
            <person name="Deangelis K."/>
        </authorList>
    </citation>
    <scope>NUCLEOTIDE SEQUENCE [LARGE SCALE GENOMIC DNA]</scope>
    <source>
        <strain evidence="3 4">EB153</strain>
    </source>
</reference>
<evidence type="ECO:0000313" key="4">
    <source>
        <dbReference type="Proteomes" id="UP000269669"/>
    </source>
</evidence>
<comment type="caution">
    <text evidence="3">The sequence shown here is derived from an EMBL/GenBank/DDBJ whole genome shotgun (WGS) entry which is preliminary data.</text>
</comment>
<evidence type="ECO:0000313" key="3">
    <source>
        <dbReference type="EMBL" id="RSL15123.1"/>
    </source>
</evidence>
<evidence type="ECO:0000259" key="2">
    <source>
        <dbReference type="Pfam" id="PF07589"/>
    </source>
</evidence>
<organism evidence="3 4">
    <name type="scientific">Edaphobacter aggregans</name>
    <dbReference type="NCBI Taxonomy" id="570835"/>
    <lineage>
        <taxon>Bacteria</taxon>
        <taxon>Pseudomonadati</taxon>
        <taxon>Acidobacteriota</taxon>
        <taxon>Terriglobia</taxon>
        <taxon>Terriglobales</taxon>
        <taxon>Acidobacteriaceae</taxon>
        <taxon>Edaphobacter</taxon>
    </lineage>
</organism>
<dbReference type="InterPro" id="IPR013424">
    <property type="entry name" value="Ice-binding_C"/>
</dbReference>
<feature type="signal peptide" evidence="1">
    <location>
        <begin position="1"/>
        <end position="22"/>
    </location>
</feature>
<dbReference type="Pfam" id="PF07589">
    <property type="entry name" value="PEP-CTERM"/>
    <property type="match status" value="1"/>
</dbReference>
<dbReference type="AlphaFoldDB" id="A0A3R9WE89"/>
<keyword evidence="1" id="KW-0732">Signal</keyword>
<gene>
    <name evidence="3" type="ORF">EDE15_0600</name>
</gene>
<accession>A0A3R9WE89</accession>
<dbReference type="EMBL" id="RSDW01000001">
    <property type="protein sequence ID" value="RSL15123.1"/>
    <property type="molecule type" value="Genomic_DNA"/>
</dbReference>
<dbReference type="RefSeq" id="WP_260472642.1">
    <property type="nucleotide sequence ID" value="NZ_RSDW01000001.1"/>
</dbReference>
<evidence type="ECO:0000256" key="1">
    <source>
        <dbReference type="SAM" id="SignalP"/>
    </source>
</evidence>